<comment type="caution">
    <text evidence="1">The sequence shown here is derived from an EMBL/GenBank/DDBJ whole genome shotgun (WGS) entry which is preliminary data.</text>
</comment>
<protein>
    <submittedName>
        <fullName evidence="1">1572_t:CDS:1</fullName>
    </submittedName>
</protein>
<feature type="non-terminal residue" evidence="1">
    <location>
        <position position="106"/>
    </location>
</feature>
<name>A0ACA9S4C4_9GLOM</name>
<dbReference type="EMBL" id="CAJVQC010088981">
    <property type="protein sequence ID" value="CAG8824460.1"/>
    <property type="molecule type" value="Genomic_DNA"/>
</dbReference>
<sequence length="106" mass="11728">SSDSDDGIVGCPRDKIGTQKFTAIVSDTEAAIMAAKYHITARFPNILAIRCIVHHIQLIATGVALQDDIIETFVVGENLKPMTKTKWSIAWDVYDSMLHLENSIKL</sequence>
<gene>
    <name evidence="1" type="ORF">RPERSI_LOCUS26253</name>
</gene>
<feature type="non-terminal residue" evidence="1">
    <location>
        <position position="1"/>
    </location>
</feature>
<proteinExistence type="predicted"/>
<dbReference type="Proteomes" id="UP000789920">
    <property type="component" value="Unassembled WGS sequence"/>
</dbReference>
<organism evidence="1 2">
    <name type="scientific">Racocetra persica</name>
    <dbReference type="NCBI Taxonomy" id="160502"/>
    <lineage>
        <taxon>Eukaryota</taxon>
        <taxon>Fungi</taxon>
        <taxon>Fungi incertae sedis</taxon>
        <taxon>Mucoromycota</taxon>
        <taxon>Glomeromycotina</taxon>
        <taxon>Glomeromycetes</taxon>
        <taxon>Diversisporales</taxon>
        <taxon>Gigasporaceae</taxon>
        <taxon>Racocetra</taxon>
    </lineage>
</organism>
<keyword evidence="2" id="KW-1185">Reference proteome</keyword>
<evidence type="ECO:0000313" key="1">
    <source>
        <dbReference type="EMBL" id="CAG8824460.1"/>
    </source>
</evidence>
<reference evidence="1" key="1">
    <citation type="submission" date="2021-06" db="EMBL/GenBank/DDBJ databases">
        <authorList>
            <person name="Kallberg Y."/>
            <person name="Tangrot J."/>
            <person name="Rosling A."/>
        </authorList>
    </citation>
    <scope>NUCLEOTIDE SEQUENCE</scope>
    <source>
        <strain evidence="1">MA461A</strain>
    </source>
</reference>
<evidence type="ECO:0000313" key="2">
    <source>
        <dbReference type="Proteomes" id="UP000789920"/>
    </source>
</evidence>
<accession>A0ACA9S4C4</accession>